<reference evidence="10 11" key="1">
    <citation type="submission" date="2020-08" db="EMBL/GenBank/DDBJ databases">
        <title>Novel species isolated from subtropical streams in China.</title>
        <authorList>
            <person name="Lu H."/>
        </authorList>
    </citation>
    <scope>NUCLEOTIDE SEQUENCE [LARGE SCALE GENOMIC DNA]</scope>
    <source>
        <strain evidence="10 11">KACC 16656</strain>
    </source>
</reference>
<dbReference type="InterPro" id="IPR002582">
    <property type="entry name" value="ACPS"/>
</dbReference>
<dbReference type="EMBL" id="JACOFW010000001">
    <property type="protein sequence ID" value="MBC3805781.1"/>
    <property type="molecule type" value="Genomic_DNA"/>
</dbReference>
<keyword evidence="5 8" id="KW-0460">Magnesium</keyword>
<keyword evidence="4 8" id="KW-0276">Fatty acid metabolism</keyword>
<sequence>MIFGIGTDIVKISRIQAALERHPQRFVEKILGVDEQVIYQQRAVQSQRRALLFLATRFAAKEAFSKAIGLGVRHPMNWHSLQILSAELGRPELHWQGELAAWMSSRNLSAHLSMSDEDEFAIAYVIVEQCMDDIVAGRRVSGHTSDLHHE</sequence>
<organism evidence="10 11">
    <name type="scientific">Undibacterium seohonense</name>
    <dbReference type="NCBI Taxonomy" id="1344950"/>
    <lineage>
        <taxon>Bacteria</taxon>
        <taxon>Pseudomonadati</taxon>
        <taxon>Pseudomonadota</taxon>
        <taxon>Betaproteobacteria</taxon>
        <taxon>Burkholderiales</taxon>
        <taxon>Oxalobacteraceae</taxon>
        <taxon>Undibacterium</taxon>
    </lineage>
</organism>
<keyword evidence="8" id="KW-0963">Cytoplasm</keyword>
<evidence type="ECO:0000256" key="2">
    <source>
        <dbReference type="ARBA" id="ARBA00022679"/>
    </source>
</evidence>
<gene>
    <name evidence="8" type="primary">acpS</name>
    <name evidence="10" type="ORF">H8K52_00275</name>
</gene>
<dbReference type="InterPro" id="IPR037143">
    <property type="entry name" value="4-PPantetheinyl_Trfase_dom_sf"/>
</dbReference>
<accession>A0ABR6WZ80</accession>
<dbReference type="EC" id="2.7.8.7" evidence="8"/>
<comment type="similarity">
    <text evidence="8">Belongs to the P-Pant transferase superfamily. AcpS family.</text>
</comment>
<dbReference type="Pfam" id="PF01648">
    <property type="entry name" value="ACPS"/>
    <property type="match status" value="1"/>
</dbReference>
<dbReference type="InterPro" id="IPR008278">
    <property type="entry name" value="4-PPantetheinyl_Trfase_dom"/>
</dbReference>
<comment type="caution">
    <text evidence="10">The sequence shown here is derived from an EMBL/GenBank/DDBJ whole genome shotgun (WGS) entry which is preliminary data.</text>
</comment>
<dbReference type="SUPFAM" id="SSF56214">
    <property type="entry name" value="4'-phosphopantetheinyl transferase"/>
    <property type="match status" value="1"/>
</dbReference>
<evidence type="ECO:0000259" key="9">
    <source>
        <dbReference type="Pfam" id="PF01648"/>
    </source>
</evidence>
<evidence type="ECO:0000256" key="1">
    <source>
        <dbReference type="ARBA" id="ARBA00022516"/>
    </source>
</evidence>
<comment type="catalytic activity">
    <reaction evidence="8">
        <text>apo-[ACP] + CoA = holo-[ACP] + adenosine 3',5'-bisphosphate + H(+)</text>
        <dbReference type="Rhea" id="RHEA:12068"/>
        <dbReference type="Rhea" id="RHEA-COMP:9685"/>
        <dbReference type="Rhea" id="RHEA-COMP:9690"/>
        <dbReference type="ChEBI" id="CHEBI:15378"/>
        <dbReference type="ChEBI" id="CHEBI:29999"/>
        <dbReference type="ChEBI" id="CHEBI:57287"/>
        <dbReference type="ChEBI" id="CHEBI:58343"/>
        <dbReference type="ChEBI" id="CHEBI:64479"/>
        <dbReference type="EC" id="2.7.8.7"/>
    </reaction>
</comment>
<keyword evidence="7 8" id="KW-0275">Fatty acid biosynthesis</keyword>
<keyword evidence="1 8" id="KW-0444">Lipid biosynthesis</keyword>
<evidence type="ECO:0000256" key="3">
    <source>
        <dbReference type="ARBA" id="ARBA00022723"/>
    </source>
</evidence>
<protein>
    <recommendedName>
        <fullName evidence="8">Holo-[acyl-carrier-protein] synthase</fullName>
        <shortName evidence="8">Holo-ACP synthase</shortName>
        <ecNumber evidence="8">2.7.8.7</ecNumber>
    </recommendedName>
    <alternativeName>
        <fullName evidence="8">4'-phosphopantetheinyl transferase AcpS</fullName>
    </alternativeName>
</protein>
<keyword evidence="11" id="KW-1185">Reference proteome</keyword>
<dbReference type="HAMAP" id="MF_00101">
    <property type="entry name" value="AcpS"/>
    <property type="match status" value="1"/>
</dbReference>
<keyword evidence="3 8" id="KW-0479">Metal-binding</keyword>
<dbReference type="GO" id="GO:0008897">
    <property type="term" value="F:holo-[acyl-carrier-protein] synthase activity"/>
    <property type="evidence" value="ECO:0007669"/>
    <property type="project" value="UniProtKB-EC"/>
</dbReference>
<dbReference type="RefSeq" id="WP_186920520.1">
    <property type="nucleotide sequence ID" value="NZ_JACOFW010000001.1"/>
</dbReference>
<evidence type="ECO:0000313" key="11">
    <source>
        <dbReference type="Proteomes" id="UP000648257"/>
    </source>
</evidence>
<comment type="subcellular location">
    <subcellularLocation>
        <location evidence="8">Cytoplasm</location>
    </subcellularLocation>
</comment>
<evidence type="ECO:0000256" key="6">
    <source>
        <dbReference type="ARBA" id="ARBA00023098"/>
    </source>
</evidence>
<keyword evidence="6 8" id="KW-0443">Lipid metabolism</keyword>
<evidence type="ECO:0000256" key="7">
    <source>
        <dbReference type="ARBA" id="ARBA00023160"/>
    </source>
</evidence>
<evidence type="ECO:0000256" key="5">
    <source>
        <dbReference type="ARBA" id="ARBA00022842"/>
    </source>
</evidence>
<dbReference type="Proteomes" id="UP000648257">
    <property type="component" value="Unassembled WGS sequence"/>
</dbReference>
<dbReference type="NCBIfam" id="TIGR00556">
    <property type="entry name" value="pantethn_trn"/>
    <property type="match status" value="1"/>
</dbReference>
<dbReference type="InterPro" id="IPR004568">
    <property type="entry name" value="Ppantetheine-prot_Trfase_dom"/>
</dbReference>
<dbReference type="NCBIfam" id="TIGR00516">
    <property type="entry name" value="acpS"/>
    <property type="match status" value="1"/>
</dbReference>
<comment type="function">
    <text evidence="8">Transfers the 4'-phosphopantetheine moiety from coenzyme A to a Ser of acyl-carrier-protein.</text>
</comment>
<dbReference type="Gene3D" id="3.90.470.20">
    <property type="entry name" value="4'-phosphopantetheinyl transferase domain"/>
    <property type="match status" value="1"/>
</dbReference>
<name>A0ABR6WZ80_9BURK</name>
<evidence type="ECO:0000256" key="8">
    <source>
        <dbReference type="HAMAP-Rule" id="MF_00101"/>
    </source>
</evidence>
<proteinExistence type="inferred from homology"/>
<evidence type="ECO:0000313" key="10">
    <source>
        <dbReference type="EMBL" id="MBC3805781.1"/>
    </source>
</evidence>
<evidence type="ECO:0000256" key="4">
    <source>
        <dbReference type="ARBA" id="ARBA00022832"/>
    </source>
</evidence>
<feature type="domain" description="4'-phosphopantetheinyl transferase" evidence="9">
    <location>
        <begin position="4"/>
        <end position="124"/>
    </location>
</feature>
<feature type="binding site" evidence="8">
    <location>
        <position position="62"/>
    </location>
    <ligand>
        <name>Mg(2+)</name>
        <dbReference type="ChEBI" id="CHEBI:18420"/>
    </ligand>
</feature>
<feature type="binding site" evidence="8">
    <location>
        <position position="8"/>
    </location>
    <ligand>
        <name>Mg(2+)</name>
        <dbReference type="ChEBI" id="CHEBI:18420"/>
    </ligand>
</feature>
<keyword evidence="2 8" id="KW-0808">Transferase</keyword>
<comment type="cofactor">
    <cofactor evidence="8">
        <name>Mg(2+)</name>
        <dbReference type="ChEBI" id="CHEBI:18420"/>
    </cofactor>
</comment>